<sequence length="248" mass="28771">MKDLFHKLGLNEKESTAYLELVRLGTCPISKWAKHAKINRSSMYVMLDKFKNFGLLNTFTHNGITHVQAIRMAELTALINDKETEVARTRELFENYLPDLEKLEKTYGITPKVKFHEGKTRVDDMYEEVIKEKSFRSFVNLAKVKAIMPEYFHKIPLELKAQGGTAKELLVRCKEAEEYKKLYNSDKHIIALLPEKILFSSDTIITNQKIYLVGYSQDNVVATEIWNEELAQTQSVLFDLMWSSLKLK</sequence>
<dbReference type="AlphaFoldDB" id="A0A0G0SAU7"/>
<dbReference type="InterPro" id="IPR036388">
    <property type="entry name" value="WH-like_DNA-bd_sf"/>
</dbReference>
<dbReference type="InterPro" id="IPR002831">
    <property type="entry name" value="Tscrpt_reg_TrmB_N"/>
</dbReference>
<evidence type="ECO:0000313" key="3">
    <source>
        <dbReference type="Proteomes" id="UP000034539"/>
    </source>
</evidence>
<dbReference type="InterPro" id="IPR051797">
    <property type="entry name" value="TrmB-like"/>
</dbReference>
<dbReference type="Gene3D" id="1.10.10.10">
    <property type="entry name" value="Winged helix-like DNA-binding domain superfamily/Winged helix DNA-binding domain"/>
    <property type="match status" value="1"/>
</dbReference>
<evidence type="ECO:0000313" key="2">
    <source>
        <dbReference type="EMBL" id="KKR31890.1"/>
    </source>
</evidence>
<name>A0A0G0SAU7_9BACT</name>
<evidence type="ECO:0000259" key="1">
    <source>
        <dbReference type="Pfam" id="PF01978"/>
    </source>
</evidence>
<dbReference type="EMBL" id="LBXN01000058">
    <property type="protein sequence ID" value="KKR31890.1"/>
    <property type="molecule type" value="Genomic_DNA"/>
</dbReference>
<organism evidence="2 3">
    <name type="scientific">Candidatus Gottesmanbacteria bacterium GW2011_GWC2_39_8</name>
    <dbReference type="NCBI Taxonomy" id="1618450"/>
    <lineage>
        <taxon>Bacteria</taxon>
        <taxon>Candidatus Gottesmaniibacteriota</taxon>
    </lineage>
</organism>
<feature type="domain" description="Transcription regulator TrmB N-terminal" evidence="1">
    <location>
        <begin position="7"/>
        <end position="58"/>
    </location>
</feature>
<accession>A0A0G0SAU7</accession>
<proteinExistence type="predicted"/>
<comment type="caution">
    <text evidence="2">The sequence shown here is derived from an EMBL/GenBank/DDBJ whole genome shotgun (WGS) entry which is preliminary data.</text>
</comment>
<gene>
    <name evidence="2" type="ORF">UT63_C0058G0016</name>
</gene>
<dbReference type="PANTHER" id="PTHR34293">
    <property type="entry name" value="HTH-TYPE TRANSCRIPTIONAL REGULATOR TRMBL2"/>
    <property type="match status" value="1"/>
</dbReference>
<dbReference type="Pfam" id="PF01978">
    <property type="entry name" value="TrmB"/>
    <property type="match status" value="1"/>
</dbReference>
<dbReference type="Proteomes" id="UP000034539">
    <property type="component" value="Unassembled WGS sequence"/>
</dbReference>
<reference evidence="2 3" key="1">
    <citation type="journal article" date="2015" name="Nature">
        <title>rRNA introns, odd ribosomes, and small enigmatic genomes across a large radiation of phyla.</title>
        <authorList>
            <person name="Brown C.T."/>
            <person name="Hug L.A."/>
            <person name="Thomas B.C."/>
            <person name="Sharon I."/>
            <person name="Castelle C.J."/>
            <person name="Singh A."/>
            <person name="Wilkins M.J."/>
            <person name="Williams K.H."/>
            <person name="Banfield J.F."/>
        </authorList>
    </citation>
    <scope>NUCLEOTIDE SEQUENCE [LARGE SCALE GENOMIC DNA]</scope>
</reference>
<protein>
    <recommendedName>
        <fullName evidence="1">Transcription regulator TrmB N-terminal domain-containing protein</fullName>
    </recommendedName>
</protein>
<dbReference type="PANTHER" id="PTHR34293:SF1">
    <property type="entry name" value="HTH-TYPE TRANSCRIPTIONAL REGULATOR TRMBL2"/>
    <property type="match status" value="1"/>
</dbReference>